<feature type="compositionally biased region" description="Gly residues" evidence="1">
    <location>
        <begin position="152"/>
        <end position="172"/>
    </location>
</feature>
<proteinExistence type="predicted"/>
<feature type="compositionally biased region" description="Basic and acidic residues" evidence="1">
    <location>
        <begin position="141"/>
        <end position="151"/>
    </location>
</feature>
<dbReference type="PANTHER" id="PTHR34222">
    <property type="entry name" value="GAG_PRE-INTEGRS DOMAIN-CONTAINING PROTEIN"/>
    <property type="match status" value="1"/>
</dbReference>
<sequence>MAGDGKKGDDGRSNSDEKMLTPYALTSNDNPSNIITQVQLKDLVNCKQEGQGIVVYYGRLKSLWDELNNYDSIPICTCTGCKCNITTQLEKKQEEERVHQFLMGLYEDGYETVRSNILSIEPLLNLNRVYAMIVQQERVRTMTRTKEERGGRSGGRGHGVQQGTGGGQGRGGTTRAMQFKHQKLIGGRSFVTDCDRTGISGLSNEQWATLLTMLNSHKGGANERLIGKQNILPWIIDTGASHHMTGTYECLNDMRDIIPCPVGLPNGAETKVLKEGTVTLGEKLKLRHDRNLRMLIRASEQREGLYFLKGVAPIRAYKTTSIASYELWHRRMGHPSSRVVDLIYEVDSVGRNDGVKNKFCDICFRAQQTREVLFSSDNKAKECFDLIHCDYGKLIGFLLLVEDIICFIGWDVIFVEAEFPYFNNVVNSSLTENRVVDYSVDDGDSYMQNDREEQQASILDVEHEIGY</sequence>
<comment type="caution">
    <text evidence="4">The sequence shown here is derived from an EMBL/GenBank/DDBJ whole genome shotgun (WGS) entry which is preliminary data.</text>
</comment>
<dbReference type="Pfam" id="PF22936">
    <property type="entry name" value="Pol_BBD"/>
    <property type="match status" value="1"/>
</dbReference>
<dbReference type="InterPro" id="IPR025724">
    <property type="entry name" value="GAG-pre-integrase_dom"/>
</dbReference>
<accession>A0A438DN45</accession>
<protein>
    <submittedName>
        <fullName evidence="4">Uncharacterized protein</fullName>
    </submittedName>
</protein>
<dbReference type="InterPro" id="IPR054722">
    <property type="entry name" value="PolX-like_BBD"/>
</dbReference>
<evidence type="ECO:0000313" key="5">
    <source>
        <dbReference type="Proteomes" id="UP000288805"/>
    </source>
</evidence>
<organism evidence="4 5">
    <name type="scientific">Vitis vinifera</name>
    <name type="common">Grape</name>
    <dbReference type="NCBI Taxonomy" id="29760"/>
    <lineage>
        <taxon>Eukaryota</taxon>
        <taxon>Viridiplantae</taxon>
        <taxon>Streptophyta</taxon>
        <taxon>Embryophyta</taxon>
        <taxon>Tracheophyta</taxon>
        <taxon>Spermatophyta</taxon>
        <taxon>Magnoliopsida</taxon>
        <taxon>eudicotyledons</taxon>
        <taxon>Gunneridae</taxon>
        <taxon>Pentapetalae</taxon>
        <taxon>rosids</taxon>
        <taxon>Vitales</taxon>
        <taxon>Vitaceae</taxon>
        <taxon>Viteae</taxon>
        <taxon>Vitis</taxon>
    </lineage>
</organism>
<feature type="region of interest" description="Disordered" evidence="1">
    <location>
        <begin position="1"/>
        <end position="25"/>
    </location>
</feature>
<reference evidence="4 5" key="1">
    <citation type="journal article" date="2018" name="PLoS Genet.">
        <title>Population sequencing reveals clonal diversity and ancestral inbreeding in the grapevine cultivar Chardonnay.</title>
        <authorList>
            <person name="Roach M.J."/>
            <person name="Johnson D.L."/>
            <person name="Bohlmann J."/>
            <person name="van Vuuren H.J."/>
            <person name="Jones S.J."/>
            <person name="Pretorius I.S."/>
            <person name="Schmidt S.A."/>
            <person name="Borneman A.R."/>
        </authorList>
    </citation>
    <scope>NUCLEOTIDE SEQUENCE [LARGE SCALE GENOMIC DNA]</scope>
    <source>
        <strain evidence="5">cv. Chardonnay</strain>
        <tissue evidence="4">Leaf</tissue>
    </source>
</reference>
<dbReference type="PANTHER" id="PTHR34222:SF28">
    <property type="entry name" value="CCHC-TYPE DOMAIN-CONTAINING PROTEIN"/>
    <property type="match status" value="1"/>
</dbReference>
<evidence type="ECO:0000259" key="2">
    <source>
        <dbReference type="Pfam" id="PF13976"/>
    </source>
</evidence>
<dbReference type="AlphaFoldDB" id="A0A438DN45"/>
<dbReference type="Pfam" id="PF13976">
    <property type="entry name" value="gag_pre-integrs"/>
    <property type="match status" value="1"/>
</dbReference>
<evidence type="ECO:0000259" key="3">
    <source>
        <dbReference type="Pfam" id="PF22936"/>
    </source>
</evidence>
<feature type="compositionally biased region" description="Basic and acidic residues" evidence="1">
    <location>
        <begin position="1"/>
        <end position="19"/>
    </location>
</feature>
<feature type="domain" description="Retrovirus-related Pol polyprotein from transposon TNT 1-94-like beta-barrel" evidence="3">
    <location>
        <begin position="234"/>
        <end position="281"/>
    </location>
</feature>
<feature type="domain" description="GAG-pre-integrase" evidence="2">
    <location>
        <begin position="304"/>
        <end position="368"/>
    </location>
</feature>
<dbReference type="EMBL" id="QGNW01001555">
    <property type="protein sequence ID" value="RVW36875.1"/>
    <property type="molecule type" value="Genomic_DNA"/>
</dbReference>
<feature type="region of interest" description="Disordered" evidence="1">
    <location>
        <begin position="141"/>
        <end position="174"/>
    </location>
</feature>
<name>A0A438DN45_VITVI</name>
<evidence type="ECO:0000313" key="4">
    <source>
        <dbReference type="EMBL" id="RVW36875.1"/>
    </source>
</evidence>
<dbReference type="Proteomes" id="UP000288805">
    <property type="component" value="Unassembled WGS sequence"/>
</dbReference>
<evidence type="ECO:0000256" key="1">
    <source>
        <dbReference type="SAM" id="MobiDB-lite"/>
    </source>
</evidence>
<gene>
    <name evidence="4" type="ORF">CK203_103163</name>
</gene>